<dbReference type="RefSeq" id="WP_053232444.1">
    <property type="nucleotide sequence ID" value="NZ_CP011125.1"/>
</dbReference>
<dbReference type="KEGG" id="samy:DB32_002327"/>
<dbReference type="Gene3D" id="1.10.10.60">
    <property type="entry name" value="Homeodomain-like"/>
    <property type="match status" value="1"/>
</dbReference>
<dbReference type="InterPro" id="IPR027417">
    <property type="entry name" value="P-loop_NTPase"/>
</dbReference>
<protein>
    <submittedName>
        <fullName evidence="7">Nitrogenase (Molybdenum-iron)-specific transcriptional regulator NifA</fullName>
    </submittedName>
</protein>
<dbReference type="GO" id="GO:0005524">
    <property type="term" value="F:ATP binding"/>
    <property type="evidence" value="ECO:0007669"/>
    <property type="project" value="UniProtKB-KW"/>
</dbReference>
<keyword evidence="5" id="KW-0804">Transcription</keyword>
<dbReference type="InterPro" id="IPR025662">
    <property type="entry name" value="Sigma_54_int_dom_ATP-bd_1"/>
</dbReference>
<dbReference type="Gene3D" id="3.40.50.300">
    <property type="entry name" value="P-loop containing nucleotide triphosphate hydrolases"/>
    <property type="match status" value="1"/>
</dbReference>
<evidence type="ECO:0000256" key="2">
    <source>
        <dbReference type="ARBA" id="ARBA00022840"/>
    </source>
</evidence>
<keyword evidence="2" id="KW-0067">ATP-binding</keyword>
<dbReference type="PROSITE" id="PS00675">
    <property type="entry name" value="SIGMA54_INTERACT_1"/>
    <property type="match status" value="1"/>
</dbReference>
<dbReference type="Gene3D" id="1.10.8.60">
    <property type="match status" value="1"/>
</dbReference>
<evidence type="ECO:0000313" key="8">
    <source>
        <dbReference type="Proteomes" id="UP000034883"/>
    </source>
</evidence>
<dbReference type="InterPro" id="IPR058031">
    <property type="entry name" value="AAA_lid_NorR"/>
</dbReference>
<organism evidence="7 8">
    <name type="scientific">Sandaracinus amylolyticus</name>
    <dbReference type="NCBI Taxonomy" id="927083"/>
    <lineage>
        <taxon>Bacteria</taxon>
        <taxon>Pseudomonadati</taxon>
        <taxon>Myxococcota</taxon>
        <taxon>Polyangia</taxon>
        <taxon>Polyangiales</taxon>
        <taxon>Sandaracinaceae</taxon>
        <taxon>Sandaracinus</taxon>
    </lineage>
</organism>
<evidence type="ECO:0000256" key="1">
    <source>
        <dbReference type="ARBA" id="ARBA00022741"/>
    </source>
</evidence>
<dbReference type="InterPro" id="IPR003593">
    <property type="entry name" value="AAA+_ATPase"/>
</dbReference>
<keyword evidence="1" id="KW-0547">Nucleotide-binding</keyword>
<dbReference type="InterPro" id="IPR002078">
    <property type="entry name" value="Sigma_54_int"/>
</dbReference>
<dbReference type="PROSITE" id="PS00676">
    <property type="entry name" value="SIGMA54_INTERACT_2"/>
    <property type="match status" value="1"/>
</dbReference>
<dbReference type="Pfam" id="PF25601">
    <property type="entry name" value="AAA_lid_14"/>
    <property type="match status" value="1"/>
</dbReference>
<dbReference type="GO" id="GO:0006355">
    <property type="term" value="P:regulation of DNA-templated transcription"/>
    <property type="evidence" value="ECO:0007669"/>
    <property type="project" value="InterPro"/>
</dbReference>
<dbReference type="AlphaFoldDB" id="A0A0F6YGX0"/>
<dbReference type="STRING" id="927083.DB32_002327"/>
<dbReference type="PROSITE" id="PS00688">
    <property type="entry name" value="SIGMA54_INTERACT_3"/>
    <property type="match status" value="1"/>
</dbReference>
<dbReference type="InterPro" id="IPR002197">
    <property type="entry name" value="HTH_Fis"/>
</dbReference>
<name>A0A0F6YGX0_9BACT</name>
<dbReference type="PANTHER" id="PTHR32071">
    <property type="entry name" value="TRANSCRIPTIONAL REGULATORY PROTEIN"/>
    <property type="match status" value="1"/>
</dbReference>
<dbReference type="Proteomes" id="UP000034883">
    <property type="component" value="Chromosome"/>
</dbReference>
<dbReference type="CDD" id="cd00009">
    <property type="entry name" value="AAA"/>
    <property type="match status" value="1"/>
</dbReference>
<dbReference type="GO" id="GO:0043565">
    <property type="term" value="F:sequence-specific DNA binding"/>
    <property type="evidence" value="ECO:0007669"/>
    <property type="project" value="InterPro"/>
</dbReference>
<evidence type="ECO:0000256" key="3">
    <source>
        <dbReference type="ARBA" id="ARBA00023015"/>
    </source>
</evidence>
<dbReference type="InterPro" id="IPR009057">
    <property type="entry name" value="Homeodomain-like_sf"/>
</dbReference>
<dbReference type="InterPro" id="IPR025944">
    <property type="entry name" value="Sigma_54_int_dom_CS"/>
</dbReference>
<dbReference type="EMBL" id="CP011125">
    <property type="protein sequence ID" value="AKF05178.1"/>
    <property type="molecule type" value="Genomic_DNA"/>
</dbReference>
<keyword evidence="3" id="KW-0805">Transcription regulation</keyword>
<dbReference type="PROSITE" id="PS50045">
    <property type="entry name" value="SIGMA54_INTERACT_4"/>
    <property type="match status" value="1"/>
</dbReference>
<gene>
    <name evidence="7" type="ORF">DB32_002327</name>
</gene>
<dbReference type="Pfam" id="PF02954">
    <property type="entry name" value="HTH_8"/>
    <property type="match status" value="1"/>
</dbReference>
<dbReference type="SMART" id="SM00382">
    <property type="entry name" value="AAA"/>
    <property type="match status" value="1"/>
</dbReference>
<keyword evidence="8" id="KW-1185">Reference proteome</keyword>
<reference evidence="7 8" key="1">
    <citation type="submission" date="2015-03" db="EMBL/GenBank/DDBJ databases">
        <title>Genome assembly of Sandaracinus amylolyticus DSM 53668.</title>
        <authorList>
            <person name="Sharma G."/>
            <person name="Subramanian S."/>
        </authorList>
    </citation>
    <scope>NUCLEOTIDE SEQUENCE [LARGE SCALE GENOMIC DNA]</scope>
    <source>
        <strain evidence="7 8">DSM 53668</strain>
    </source>
</reference>
<dbReference type="SUPFAM" id="SSF46689">
    <property type="entry name" value="Homeodomain-like"/>
    <property type="match status" value="1"/>
</dbReference>
<accession>A0A0F6YGX0</accession>
<dbReference type="OrthoDB" id="9814761at2"/>
<keyword evidence="4" id="KW-0238">DNA-binding</keyword>
<feature type="domain" description="Sigma-54 factor interaction" evidence="6">
    <location>
        <begin position="176"/>
        <end position="405"/>
    </location>
</feature>
<dbReference type="SUPFAM" id="SSF52540">
    <property type="entry name" value="P-loop containing nucleoside triphosphate hydrolases"/>
    <property type="match status" value="1"/>
</dbReference>
<proteinExistence type="predicted"/>
<evidence type="ECO:0000256" key="4">
    <source>
        <dbReference type="ARBA" id="ARBA00023125"/>
    </source>
</evidence>
<evidence type="ECO:0000259" key="6">
    <source>
        <dbReference type="PROSITE" id="PS50045"/>
    </source>
</evidence>
<sequence length="521" mass="56418">MLSPRSHDASAAWELLSQLRDALLDPGDDAIRGALDTLALALGADRILVLSGADAEHVRVGRRCGRDLRECELADVCRSVVDDAREARRCVHRRREPERVDTIVELGIVGAIAAPLGAAAPGVLYADFRHPLHAPSDVDRDLFACVAALIGAPSRVAPSDRPRPSTTDAAEPELATLLDTGGLAPLRAEIEACLRLDTPLLIVGESGTGKTLLARALAKASGRQPVVRAMLGASDDLNTIASELFGHERGAFSGATSRRAGLVELADGGTLILDEVLNLPMHAQQLLLDLTQFGTYRPLGWQHREPRRARVRIVAATNGDLEDAVARGTFRRDLYYRLAGTIIRMPALRERRHDVPALALEHLRRTEPSRRWTLSVSARRALRSPELAWPGNVRELEAAVSRARARALARDPSATQLAPEHFDATYAGASPAAPIEAARALTITLPDPVDPAAPLAERWKRLVRDRAALEAAERTLLGRAIEESRGVLAHAARALEMPRTTLISRMMRAGIDPSAPRVRRA</sequence>
<dbReference type="InterPro" id="IPR025943">
    <property type="entry name" value="Sigma_54_int_dom_ATP-bd_2"/>
</dbReference>
<dbReference type="Pfam" id="PF00158">
    <property type="entry name" value="Sigma54_activat"/>
    <property type="match status" value="1"/>
</dbReference>
<evidence type="ECO:0000313" key="7">
    <source>
        <dbReference type="EMBL" id="AKF05178.1"/>
    </source>
</evidence>
<dbReference type="PANTHER" id="PTHR32071:SF14">
    <property type="entry name" value="TRANSCRIPTIONAL REGULATORY PROTEIN RTCR"/>
    <property type="match status" value="1"/>
</dbReference>
<evidence type="ECO:0000256" key="5">
    <source>
        <dbReference type="ARBA" id="ARBA00023163"/>
    </source>
</evidence>